<dbReference type="Pfam" id="PF00662">
    <property type="entry name" value="Proton_antipo_N"/>
    <property type="match status" value="1"/>
</dbReference>
<dbReference type="CTD" id="4540"/>
<feature type="transmembrane region" description="Helical" evidence="8">
    <location>
        <begin position="285"/>
        <end position="306"/>
    </location>
</feature>
<keyword evidence="8 11" id="KW-0496">Mitochondrion</keyword>
<feature type="transmembrane region" description="Helical" evidence="8">
    <location>
        <begin position="47"/>
        <end position="66"/>
    </location>
</feature>
<comment type="subcellular location">
    <subcellularLocation>
        <location evidence="1">Membrane</location>
        <topology evidence="1">Multi-pass membrane protein</topology>
    </subcellularLocation>
</comment>
<reference evidence="11" key="1">
    <citation type="journal article" date="2000" name="Mol. Biol. Evol.">
        <title>Complete sequence of the mitochondrial DNA of the primitive opisthobranch gastropod Pupa strigosa: systematic implication of the genome organization.</title>
        <authorList>
            <person name="Kurabayashi A."/>
            <person name="Ueshima R."/>
        </authorList>
    </citation>
    <scope>NUCLEOTIDE SEQUENCE</scope>
</reference>
<geneLocation type="mitochondrion" evidence="11"/>
<dbReference type="InterPro" id="IPR001750">
    <property type="entry name" value="ND/Mrp_TM"/>
</dbReference>
<evidence type="ECO:0000256" key="6">
    <source>
        <dbReference type="ARBA" id="ARBA00023136"/>
    </source>
</evidence>
<evidence type="ECO:0000256" key="7">
    <source>
        <dbReference type="ARBA" id="ARBA00049551"/>
    </source>
</evidence>
<dbReference type="GO" id="GO:0003954">
    <property type="term" value="F:NADH dehydrogenase activity"/>
    <property type="evidence" value="ECO:0007669"/>
    <property type="project" value="TreeGrafter"/>
</dbReference>
<feature type="transmembrane region" description="Helical" evidence="8">
    <location>
        <begin position="394"/>
        <end position="420"/>
    </location>
</feature>
<evidence type="ECO:0000256" key="5">
    <source>
        <dbReference type="ARBA" id="ARBA00022989"/>
    </source>
</evidence>
<dbReference type="InterPro" id="IPR001516">
    <property type="entry name" value="Proton_antipo_N"/>
</dbReference>
<dbReference type="PANTHER" id="PTHR42829:SF2">
    <property type="entry name" value="NADH-UBIQUINONE OXIDOREDUCTASE CHAIN 5"/>
    <property type="match status" value="1"/>
</dbReference>
<dbReference type="GO" id="GO:0016020">
    <property type="term" value="C:membrane"/>
    <property type="evidence" value="ECO:0007669"/>
    <property type="project" value="UniProtKB-SubCell"/>
</dbReference>
<comment type="catalytic activity">
    <reaction evidence="7 8">
        <text>a ubiquinone + NADH + 5 H(+)(in) = a ubiquinol + NAD(+) + 4 H(+)(out)</text>
        <dbReference type="Rhea" id="RHEA:29091"/>
        <dbReference type="Rhea" id="RHEA-COMP:9565"/>
        <dbReference type="Rhea" id="RHEA-COMP:9566"/>
        <dbReference type="ChEBI" id="CHEBI:15378"/>
        <dbReference type="ChEBI" id="CHEBI:16389"/>
        <dbReference type="ChEBI" id="CHEBI:17976"/>
        <dbReference type="ChEBI" id="CHEBI:57540"/>
        <dbReference type="ChEBI" id="CHEBI:57945"/>
        <dbReference type="EC" id="7.1.1.2"/>
    </reaction>
</comment>
<dbReference type="PANTHER" id="PTHR42829">
    <property type="entry name" value="NADH-UBIQUINONE OXIDOREDUCTASE CHAIN 5"/>
    <property type="match status" value="1"/>
</dbReference>
<feature type="transmembrane region" description="Helical" evidence="8">
    <location>
        <begin position="190"/>
        <end position="219"/>
    </location>
</feature>
<evidence type="ECO:0000256" key="8">
    <source>
        <dbReference type="RuleBase" id="RU003404"/>
    </source>
</evidence>
<feature type="domain" description="NADH-Ubiquinone oxidoreductase (complex I) chain 5 N-terminal" evidence="10">
    <location>
        <begin position="32"/>
        <end position="80"/>
    </location>
</feature>
<keyword evidence="6 8" id="KW-0472">Membrane</keyword>
<evidence type="ECO:0000256" key="2">
    <source>
        <dbReference type="ARBA" id="ARBA00012944"/>
    </source>
</evidence>
<protein>
    <recommendedName>
        <fullName evidence="3 8">NADH-ubiquinone oxidoreductase chain 5</fullName>
        <ecNumber evidence="2 8">7.1.1.2</ecNumber>
    </recommendedName>
</protein>
<sequence length="526" mass="57555">MLFMTWALSLSGMFMLLTLYDKTTVFEFELVQVSTSSFNLVFVLDKVSVSFSIVVTLISSSVFLFGQKYMEEDPFSTRFFWILLAFVISMNLLIFAGSVLFLLLGWDGLGISSFALIIYYQSKESLSAGFQTLLVNRLGDCLIVLTVFLFVLNGQFSYISMSDTMLSGSLLTLIALAAMTKSAQYPFSSWLPAAMAAPTPVSALVHSSTLVTAGIYLLIRFSLNIPLNNSVTALLLWTGSITCLLGGWAATYENDVKKIIALSTLSQLGVMVFSLGLNLPQLSLFHLYTHAMFSALLFLAAGHILLTSFGSQDLRMLGGIGMTMPYTCIMFNISSLCLVAAPFLSAFYSKHLILEMMMCSWASMLNILLMGVATLMTAKYVARMMMAVSWKDTVAPLLSSSCSVYTWMPVLLLGGGGIVSGKFLSSLDTSLFEGVVLPPMINNTLNLVTIIGLFLGIFLSSKVKNPSLSSLFYLSPLLIGSPWALSTPLKFLRYLDYGWLEPKFLVSNPSYFGALITTSEVGLPNE</sequence>
<keyword evidence="4 8" id="KW-0812">Transmembrane</keyword>
<feature type="transmembrane region" description="Helical" evidence="8">
    <location>
        <begin position="158"/>
        <end position="178"/>
    </location>
</feature>
<dbReference type="InterPro" id="IPR003945">
    <property type="entry name" value="NU5C-like"/>
</dbReference>
<organism evidence="11">
    <name type="scientific">Pupa strigosa</name>
    <dbReference type="NCBI Taxonomy" id="96460"/>
    <lineage>
        <taxon>Eukaryota</taxon>
        <taxon>Metazoa</taxon>
        <taxon>Spiralia</taxon>
        <taxon>Lophotrochozoa</taxon>
        <taxon>Mollusca</taxon>
        <taxon>Gastropoda</taxon>
        <taxon>Heterobranchia</taxon>
        <taxon>lower Heterobranchia</taxon>
        <taxon>Acteonoidea</taxon>
        <taxon>Acteonidae</taxon>
        <taxon>Pupa</taxon>
    </lineage>
</organism>
<dbReference type="PRINTS" id="PR01434">
    <property type="entry name" value="NADHDHGNASE5"/>
</dbReference>
<feature type="domain" description="NADH:quinone oxidoreductase/Mrp antiporter transmembrane" evidence="9">
    <location>
        <begin position="96"/>
        <end position="377"/>
    </location>
</feature>
<keyword evidence="8" id="KW-0813">Transport</keyword>
<feature type="transmembrane region" description="Helical" evidence="8">
    <location>
        <begin position="231"/>
        <end position="252"/>
    </location>
</feature>
<dbReference type="EMBL" id="AB028237">
    <property type="protein sequence ID" value="BAA89017.1"/>
    <property type="molecule type" value="Genomic_DNA"/>
</dbReference>
<dbReference type="RefSeq" id="NP_038228.1">
    <property type="nucleotide sequence ID" value="NC_002176.1"/>
</dbReference>
<name>Q9T9G6_9GAST</name>
<evidence type="ECO:0000313" key="11">
    <source>
        <dbReference type="EMBL" id="BAA89017.1"/>
    </source>
</evidence>
<accession>Q9T9G6</accession>
<dbReference type="Pfam" id="PF00361">
    <property type="entry name" value="Proton_antipo_M"/>
    <property type="match status" value="1"/>
</dbReference>
<proteinExistence type="inferred from homology"/>
<dbReference type="GO" id="GO:0015990">
    <property type="term" value="P:electron transport coupled proton transport"/>
    <property type="evidence" value="ECO:0007669"/>
    <property type="project" value="TreeGrafter"/>
</dbReference>
<feature type="transmembrane region" description="Helical" evidence="8">
    <location>
        <begin position="360"/>
        <end position="382"/>
    </location>
</feature>
<feature type="transmembrane region" description="Helical" evidence="8">
    <location>
        <begin position="134"/>
        <end position="152"/>
    </location>
</feature>
<keyword evidence="8" id="KW-0830">Ubiquinone</keyword>
<comment type="function">
    <text evidence="8">Core subunit of the mitochondrial membrane respiratory chain NADH dehydrogenase (Complex I) which catalyzes electron transfer from NADH through the respiratory chain, using ubiquinone as an electron acceptor. Essential for the catalytic activity and assembly of complex I.</text>
</comment>
<evidence type="ECO:0000259" key="10">
    <source>
        <dbReference type="Pfam" id="PF00662"/>
    </source>
</evidence>
<comment type="similarity">
    <text evidence="8">Belongs to the complex I subunit 5 family.</text>
</comment>
<dbReference type="GO" id="GO:0042773">
    <property type="term" value="P:ATP synthesis coupled electron transport"/>
    <property type="evidence" value="ECO:0007669"/>
    <property type="project" value="InterPro"/>
</dbReference>
<evidence type="ECO:0000256" key="4">
    <source>
        <dbReference type="ARBA" id="ARBA00022692"/>
    </source>
</evidence>
<dbReference type="EC" id="7.1.1.2" evidence="2 8"/>
<keyword evidence="8" id="KW-0520">NAD</keyword>
<evidence type="ECO:0000256" key="1">
    <source>
        <dbReference type="ARBA" id="ARBA00004141"/>
    </source>
</evidence>
<dbReference type="GO" id="GO:0008137">
    <property type="term" value="F:NADH dehydrogenase (ubiquinone) activity"/>
    <property type="evidence" value="ECO:0007669"/>
    <property type="project" value="UniProtKB-EC"/>
</dbReference>
<feature type="transmembrane region" description="Helical" evidence="8">
    <location>
        <begin position="440"/>
        <end position="459"/>
    </location>
</feature>
<gene>
    <name evidence="11" type="primary">ND5</name>
</gene>
<feature type="transmembrane region" description="Helical" evidence="8">
    <location>
        <begin position="78"/>
        <end position="97"/>
    </location>
</feature>
<dbReference type="GeneID" id="808954"/>
<dbReference type="AlphaFoldDB" id="Q9T9G6"/>
<evidence type="ECO:0000256" key="3">
    <source>
        <dbReference type="ARBA" id="ARBA00021096"/>
    </source>
</evidence>
<keyword evidence="5 8" id="KW-1133">Transmembrane helix</keyword>
<feature type="transmembrane region" description="Helical" evidence="8">
    <location>
        <begin position="471"/>
        <end position="492"/>
    </location>
</feature>
<evidence type="ECO:0000259" key="9">
    <source>
        <dbReference type="Pfam" id="PF00361"/>
    </source>
</evidence>
<feature type="transmembrane region" description="Helical" evidence="8">
    <location>
        <begin position="326"/>
        <end position="348"/>
    </location>
</feature>